<feature type="domain" description="Major facilitator superfamily (MFS) profile" evidence="7">
    <location>
        <begin position="4"/>
        <end position="384"/>
    </location>
</feature>
<dbReference type="OrthoDB" id="9814237at2"/>
<feature type="transmembrane region" description="Helical" evidence="6">
    <location>
        <begin position="266"/>
        <end position="286"/>
    </location>
</feature>
<geneLocation type="plasmid" evidence="8 9">
    <name>pSCATT</name>
</geneLocation>
<evidence type="ECO:0000256" key="1">
    <source>
        <dbReference type="ARBA" id="ARBA00004651"/>
    </source>
</evidence>
<dbReference type="EMBL" id="CP003229">
    <property type="protein sequence ID" value="AEW98434.1"/>
    <property type="molecule type" value="Genomic_DNA"/>
</dbReference>
<gene>
    <name evidence="8" type="ordered locus">SCATT_p02410</name>
</gene>
<name>F8JKS1_STREN</name>
<dbReference type="InterPro" id="IPR020846">
    <property type="entry name" value="MFS_dom"/>
</dbReference>
<dbReference type="Gene3D" id="1.20.1250.20">
    <property type="entry name" value="MFS general substrate transporter like domains"/>
    <property type="match status" value="1"/>
</dbReference>
<accession>G8XEY3</accession>
<dbReference type="KEGG" id="sct:SCAT_p1486"/>
<sequence length="399" mass="40376">MFRRLLPLTFAVFAIGTDSFVVAGVLPDVAGSLHVGVGSAGQMVTAYSLAYAICSPLIAVLAARWTRNRVLLTGLTVFILANVATALAPDFALVIVFRILAGVGAAAVTPGATVAGASLAPPEKRAQALSIVTAGLSVATALGAPLGTFIGSHFGWRSTMWFVAAVGALAAVGTAAFLQKIPAPPAVPWQRRLAPLGNPRIALTLLGSLLFFTGNYVINTYISQVFHRATDGNGTTLAVLLLASGIAGAIGSFASGPLTDRLGNRGMIVIAALVAAVDFAVTPWAGAALGTAFAAVIVWGLSGFSLIVPLQHRLITISPADAQLSISLNSSVIFVGASLAGVVGAAGLDLVGGENLGFIGAAFFVAGLIVAELTHVLIRRHNTAAERVAAAGEPQTAGT</sequence>
<dbReference type="PROSITE" id="PS50850">
    <property type="entry name" value="MFS"/>
    <property type="match status" value="1"/>
</dbReference>
<keyword evidence="8" id="KW-0614">Plasmid</keyword>
<organism evidence="8 9">
    <name type="scientific">Streptantibioticus cattleyicolor (strain ATCC 35852 / DSM 46488 / JCM 4925 / NBRC 14057 / NRRL 8057)</name>
    <name type="common">Streptomyces cattleya</name>
    <dbReference type="NCBI Taxonomy" id="1003195"/>
    <lineage>
        <taxon>Bacteria</taxon>
        <taxon>Bacillati</taxon>
        <taxon>Actinomycetota</taxon>
        <taxon>Actinomycetes</taxon>
        <taxon>Kitasatosporales</taxon>
        <taxon>Streptomycetaceae</taxon>
        <taxon>Streptantibioticus</taxon>
    </lineage>
</organism>
<dbReference type="CDD" id="cd17324">
    <property type="entry name" value="MFS_NepI_like"/>
    <property type="match status" value="1"/>
</dbReference>
<dbReference type="Pfam" id="PF07690">
    <property type="entry name" value="MFS_1"/>
    <property type="match status" value="1"/>
</dbReference>
<dbReference type="GO" id="GO:0022857">
    <property type="term" value="F:transmembrane transporter activity"/>
    <property type="evidence" value="ECO:0007669"/>
    <property type="project" value="InterPro"/>
</dbReference>
<dbReference type="KEGG" id="scy:SCATT_p02410"/>
<dbReference type="InterPro" id="IPR011701">
    <property type="entry name" value="MFS"/>
</dbReference>
<evidence type="ECO:0000256" key="6">
    <source>
        <dbReference type="SAM" id="Phobius"/>
    </source>
</evidence>
<dbReference type="PANTHER" id="PTHR43124">
    <property type="entry name" value="PURINE EFFLUX PUMP PBUE"/>
    <property type="match status" value="1"/>
</dbReference>
<feature type="transmembrane region" description="Helical" evidence="6">
    <location>
        <begin position="39"/>
        <end position="63"/>
    </location>
</feature>
<feature type="transmembrane region" description="Helical" evidence="6">
    <location>
        <begin position="292"/>
        <end position="310"/>
    </location>
</feature>
<dbReference type="PANTHER" id="PTHR43124:SF10">
    <property type="entry name" value="PURINE EFFLUX PUMP PBUE"/>
    <property type="match status" value="1"/>
</dbReference>
<evidence type="ECO:0000256" key="4">
    <source>
        <dbReference type="ARBA" id="ARBA00022989"/>
    </source>
</evidence>
<dbReference type="RefSeq" id="WP_014151933.1">
    <property type="nucleotide sequence ID" value="NC_016113.1"/>
</dbReference>
<comment type="subcellular location">
    <subcellularLocation>
        <location evidence="1">Cell membrane</location>
        <topology evidence="1">Multi-pass membrane protein</topology>
    </subcellularLocation>
</comment>
<feature type="transmembrane region" description="Helical" evidence="6">
    <location>
        <begin position="201"/>
        <end position="222"/>
    </location>
</feature>
<keyword evidence="9" id="KW-1185">Reference proteome</keyword>
<reference evidence="9" key="1">
    <citation type="submission" date="2011-12" db="EMBL/GenBank/DDBJ databases">
        <title>Complete genome sequence of Streptomyces cattleya strain DSM 46488.</title>
        <authorList>
            <person name="Ou H.-Y."/>
            <person name="Li P."/>
            <person name="Zhao C."/>
            <person name="O'Hagan D."/>
            <person name="Deng Z."/>
        </authorList>
    </citation>
    <scope>NUCLEOTIDE SEQUENCE [LARGE SCALE GENOMIC DNA]</scope>
    <source>
        <strain evidence="9">ATCC 35852 / DSM 46488 / JCM 4925 / NBRC 14057 / NRRL 8057</strain>
        <plasmid evidence="9">Plasmid pSCATT</plasmid>
    </source>
</reference>
<keyword evidence="4 6" id="KW-1133">Transmembrane helix</keyword>
<accession>F8JKS1</accession>
<feature type="transmembrane region" description="Helical" evidence="6">
    <location>
        <begin position="331"/>
        <end position="351"/>
    </location>
</feature>
<evidence type="ECO:0000313" key="8">
    <source>
        <dbReference type="EMBL" id="AEW98434.1"/>
    </source>
</evidence>
<dbReference type="GO" id="GO:0005886">
    <property type="term" value="C:plasma membrane"/>
    <property type="evidence" value="ECO:0007669"/>
    <property type="project" value="UniProtKB-SubCell"/>
</dbReference>
<feature type="transmembrane region" description="Helical" evidence="6">
    <location>
        <begin position="131"/>
        <end position="154"/>
    </location>
</feature>
<evidence type="ECO:0000256" key="5">
    <source>
        <dbReference type="ARBA" id="ARBA00023136"/>
    </source>
</evidence>
<dbReference type="InterPro" id="IPR050189">
    <property type="entry name" value="MFS_Efflux_Transporters"/>
</dbReference>
<dbReference type="PATRIC" id="fig|1003195.11.peg.1438"/>
<feature type="transmembrane region" description="Helical" evidence="6">
    <location>
        <begin position="234"/>
        <end position="254"/>
    </location>
</feature>
<dbReference type="Proteomes" id="UP000007842">
    <property type="component" value="Plasmid pSCATT"/>
</dbReference>
<dbReference type="SUPFAM" id="SSF103473">
    <property type="entry name" value="MFS general substrate transporter"/>
    <property type="match status" value="1"/>
</dbReference>
<keyword evidence="3 6" id="KW-0812">Transmembrane</keyword>
<feature type="transmembrane region" description="Helical" evidence="6">
    <location>
        <begin position="357"/>
        <end position="378"/>
    </location>
</feature>
<feature type="transmembrane region" description="Helical" evidence="6">
    <location>
        <begin position="95"/>
        <end position="119"/>
    </location>
</feature>
<evidence type="ECO:0000313" key="9">
    <source>
        <dbReference type="Proteomes" id="UP000007842"/>
    </source>
</evidence>
<dbReference type="HOGENOM" id="CLU_001265_61_5_11"/>
<dbReference type="AlphaFoldDB" id="F8JKS1"/>
<protein>
    <submittedName>
        <fullName evidence="8">Major facilitator superfamily transporter DHA1 family protein</fullName>
    </submittedName>
</protein>
<evidence type="ECO:0000256" key="2">
    <source>
        <dbReference type="ARBA" id="ARBA00022475"/>
    </source>
</evidence>
<evidence type="ECO:0000256" key="3">
    <source>
        <dbReference type="ARBA" id="ARBA00022692"/>
    </source>
</evidence>
<proteinExistence type="predicted"/>
<feature type="transmembrane region" description="Helical" evidence="6">
    <location>
        <begin position="160"/>
        <end position="181"/>
    </location>
</feature>
<evidence type="ECO:0000259" key="7">
    <source>
        <dbReference type="PROSITE" id="PS50850"/>
    </source>
</evidence>
<feature type="transmembrane region" description="Helical" evidence="6">
    <location>
        <begin position="70"/>
        <end position="89"/>
    </location>
</feature>
<keyword evidence="5 6" id="KW-0472">Membrane</keyword>
<dbReference type="InterPro" id="IPR036259">
    <property type="entry name" value="MFS_trans_sf"/>
</dbReference>
<keyword evidence="2" id="KW-1003">Cell membrane</keyword>